<reference evidence="1" key="1">
    <citation type="submission" date="2020-07" db="EMBL/GenBank/DDBJ databases">
        <title>Huge and variable diversity of episymbiotic CPR bacteria and DPANN archaea in groundwater ecosystems.</title>
        <authorList>
            <person name="He C.Y."/>
            <person name="Keren R."/>
            <person name="Whittaker M."/>
            <person name="Farag I.F."/>
            <person name="Doudna J."/>
            <person name="Cate J.H.D."/>
            <person name="Banfield J.F."/>
        </authorList>
    </citation>
    <scope>NUCLEOTIDE SEQUENCE</scope>
    <source>
        <strain evidence="1">NC_groundwater_672_Ag_B-0.1um_62_36</strain>
    </source>
</reference>
<dbReference type="AlphaFoldDB" id="A0A932FWS1"/>
<dbReference type="Proteomes" id="UP000769766">
    <property type="component" value="Unassembled WGS sequence"/>
</dbReference>
<evidence type="ECO:0000313" key="1">
    <source>
        <dbReference type="EMBL" id="MBI2876808.1"/>
    </source>
</evidence>
<comment type="caution">
    <text evidence="1">The sequence shown here is derived from an EMBL/GenBank/DDBJ whole genome shotgun (WGS) entry which is preliminary data.</text>
</comment>
<evidence type="ECO:0008006" key="3">
    <source>
        <dbReference type="Google" id="ProtNLM"/>
    </source>
</evidence>
<dbReference type="EMBL" id="JACPRF010000240">
    <property type="protein sequence ID" value="MBI2876808.1"/>
    <property type="molecule type" value="Genomic_DNA"/>
</dbReference>
<accession>A0A932FWS1</accession>
<organism evidence="1 2">
    <name type="scientific">Tectimicrobiota bacterium</name>
    <dbReference type="NCBI Taxonomy" id="2528274"/>
    <lineage>
        <taxon>Bacteria</taxon>
        <taxon>Pseudomonadati</taxon>
        <taxon>Nitrospinota/Tectimicrobiota group</taxon>
        <taxon>Candidatus Tectimicrobiota</taxon>
    </lineage>
</organism>
<sequence length="127" mass="13853">MGEPLHPYPTGLTREQLAWLTQYTHHAASLTASALLEAAQRHLHQASIAHQRNPLVNLRLATAICDTIHRVTSDWHALAPGARAWLAGAILYFAQSNDGEPDLTTPIGFEDDAEVLNACLRFAHLGA</sequence>
<proteinExistence type="predicted"/>
<feature type="non-terminal residue" evidence="1">
    <location>
        <position position="127"/>
    </location>
</feature>
<protein>
    <recommendedName>
        <fullName evidence="3">DUF1232 domain-containing protein</fullName>
    </recommendedName>
</protein>
<evidence type="ECO:0000313" key="2">
    <source>
        <dbReference type="Proteomes" id="UP000769766"/>
    </source>
</evidence>
<gene>
    <name evidence="1" type="ORF">HYY20_08000</name>
</gene>
<name>A0A932FWS1_UNCTE</name>